<evidence type="ECO:0008006" key="4">
    <source>
        <dbReference type="Google" id="ProtNLM"/>
    </source>
</evidence>
<organism evidence="2 3">
    <name type="scientific">Golovinomyces cichoracearum</name>
    <dbReference type="NCBI Taxonomy" id="62708"/>
    <lineage>
        <taxon>Eukaryota</taxon>
        <taxon>Fungi</taxon>
        <taxon>Dikarya</taxon>
        <taxon>Ascomycota</taxon>
        <taxon>Pezizomycotina</taxon>
        <taxon>Leotiomycetes</taxon>
        <taxon>Erysiphales</taxon>
        <taxon>Erysiphaceae</taxon>
        <taxon>Golovinomyces</taxon>
    </lineage>
</organism>
<sequence length="94" mass="10642">MHMVLRCLLTLSSILIFIFPFVHSLPAWGEYKLNSQYPPWPSRPCADYGAYACFRPQRRKDLTQSKGLMVCDPGTEMWLPCLSCDIVIGGALDC</sequence>
<evidence type="ECO:0000256" key="1">
    <source>
        <dbReference type="SAM" id="SignalP"/>
    </source>
</evidence>
<accession>A0A420IJG3</accession>
<evidence type="ECO:0000313" key="3">
    <source>
        <dbReference type="Proteomes" id="UP000285326"/>
    </source>
</evidence>
<dbReference type="EMBL" id="MCBS01023845">
    <property type="protein sequence ID" value="RKF74665.1"/>
    <property type="molecule type" value="Genomic_DNA"/>
</dbReference>
<dbReference type="AlphaFoldDB" id="A0A420IJG3"/>
<reference evidence="2 3" key="1">
    <citation type="journal article" date="2018" name="BMC Genomics">
        <title>Comparative genome analyses reveal sequence features reflecting distinct modes of host-adaptation between dicot and monocot powdery mildew.</title>
        <authorList>
            <person name="Wu Y."/>
            <person name="Ma X."/>
            <person name="Pan Z."/>
            <person name="Kale S.D."/>
            <person name="Song Y."/>
            <person name="King H."/>
            <person name="Zhang Q."/>
            <person name="Presley C."/>
            <person name="Deng X."/>
            <person name="Wei C.I."/>
            <person name="Xiao S."/>
        </authorList>
    </citation>
    <scope>NUCLEOTIDE SEQUENCE [LARGE SCALE GENOMIC DNA]</scope>
    <source>
        <strain evidence="2">UMSG1</strain>
    </source>
</reference>
<comment type="caution">
    <text evidence="2">The sequence shown here is derived from an EMBL/GenBank/DDBJ whole genome shotgun (WGS) entry which is preliminary data.</text>
</comment>
<name>A0A420IJG3_9PEZI</name>
<evidence type="ECO:0000313" key="2">
    <source>
        <dbReference type="EMBL" id="RKF74665.1"/>
    </source>
</evidence>
<proteinExistence type="predicted"/>
<protein>
    <recommendedName>
        <fullName evidence="4">Secreted protein</fullName>
    </recommendedName>
</protein>
<keyword evidence="1" id="KW-0732">Signal</keyword>
<dbReference type="Proteomes" id="UP000285326">
    <property type="component" value="Unassembled WGS sequence"/>
</dbReference>
<feature type="signal peptide" evidence="1">
    <location>
        <begin position="1"/>
        <end position="24"/>
    </location>
</feature>
<gene>
    <name evidence="2" type="ORF">GcM1_238078</name>
</gene>
<feature type="chain" id="PRO_5019439187" description="Secreted protein" evidence="1">
    <location>
        <begin position="25"/>
        <end position="94"/>
    </location>
</feature>